<keyword evidence="8" id="KW-1185">Reference proteome</keyword>
<proteinExistence type="predicted"/>
<keyword evidence="4" id="KW-1133">Transmembrane helix</keyword>
<keyword evidence="2 4" id="KW-0472">Membrane</keyword>
<dbReference type="InterPro" id="IPR007110">
    <property type="entry name" value="Ig-like_dom"/>
</dbReference>
<evidence type="ECO:0000313" key="7">
    <source>
        <dbReference type="EMBL" id="KAG7480132.1"/>
    </source>
</evidence>
<keyword evidence="4" id="KW-0812">Transmembrane</keyword>
<dbReference type="GO" id="GO:0016020">
    <property type="term" value="C:membrane"/>
    <property type="evidence" value="ECO:0007669"/>
    <property type="project" value="UniProtKB-SubCell"/>
</dbReference>
<evidence type="ECO:0000259" key="6">
    <source>
        <dbReference type="PROSITE" id="PS50835"/>
    </source>
</evidence>
<feature type="chain" id="PRO_5044715000" description="Ig-like domain-containing protein" evidence="5">
    <location>
        <begin position="19"/>
        <end position="271"/>
    </location>
</feature>
<evidence type="ECO:0000256" key="3">
    <source>
        <dbReference type="ARBA" id="ARBA00023319"/>
    </source>
</evidence>
<feature type="signal peptide" evidence="5">
    <location>
        <begin position="1"/>
        <end position="18"/>
    </location>
</feature>
<keyword evidence="3" id="KW-0393">Immunoglobulin domain</keyword>
<dbReference type="AlphaFoldDB" id="A0AAV6PZS6"/>
<reference evidence="7 8" key="1">
    <citation type="journal article" date="2021" name="Sci. Rep.">
        <title>Chromosome anchoring in Senegalese sole (Solea senegalensis) reveals sex-associated markers and genome rearrangements in flatfish.</title>
        <authorList>
            <person name="Guerrero-Cozar I."/>
            <person name="Gomez-Garrido J."/>
            <person name="Berbel C."/>
            <person name="Martinez-Blanch J.F."/>
            <person name="Alioto T."/>
            <person name="Claros M.G."/>
            <person name="Gagnaire P.A."/>
            <person name="Manchado M."/>
        </authorList>
    </citation>
    <scope>NUCLEOTIDE SEQUENCE [LARGE SCALE GENOMIC DNA]</scope>
    <source>
        <strain evidence="7">Sse05_10M</strain>
    </source>
</reference>
<organism evidence="7 8">
    <name type="scientific">Solea senegalensis</name>
    <name type="common">Senegalese sole</name>
    <dbReference type="NCBI Taxonomy" id="28829"/>
    <lineage>
        <taxon>Eukaryota</taxon>
        <taxon>Metazoa</taxon>
        <taxon>Chordata</taxon>
        <taxon>Craniata</taxon>
        <taxon>Vertebrata</taxon>
        <taxon>Euteleostomi</taxon>
        <taxon>Actinopterygii</taxon>
        <taxon>Neopterygii</taxon>
        <taxon>Teleostei</taxon>
        <taxon>Neoteleostei</taxon>
        <taxon>Acanthomorphata</taxon>
        <taxon>Carangaria</taxon>
        <taxon>Pleuronectiformes</taxon>
        <taxon>Pleuronectoidei</taxon>
        <taxon>Soleidae</taxon>
        <taxon>Solea</taxon>
    </lineage>
</organism>
<feature type="transmembrane region" description="Helical" evidence="4">
    <location>
        <begin position="234"/>
        <end position="256"/>
    </location>
</feature>
<evidence type="ECO:0000256" key="2">
    <source>
        <dbReference type="ARBA" id="ARBA00023136"/>
    </source>
</evidence>
<dbReference type="EMBL" id="JAGKHQ010000020">
    <property type="protein sequence ID" value="KAG7480132.1"/>
    <property type="molecule type" value="Genomic_DNA"/>
</dbReference>
<dbReference type="PROSITE" id="PS50835">
    <property type="entry name" value="IG_LIKE"/>
    <property type="match status" value="1"/>
</dbReference>
<feature type="domain" description="Ig-like" evidence="6">
    <location>
        <begin position="137"/>
        <end position="212"/>
    </location>
</feature>
<dbReference type="Pfam" id="PF22705">
    <property type="entry name" value="C2-set_3"/>
    <property type="match status" value="1"/>
</dbReference>
<protein>
    <recommendedName>
        <fullName evidence="6">Ig-like domain-containing protein</fullName>
    </recommendedName>
</protein>
<reference evidence="7" key="2">
    <citation type="submission" date="2021-03" db="EMBL/GenBank/DDBJ databases">
        <authorList>
            <person name="Guerrero-Cozar I."/>
            <person name="Gomez-Garrido J."/>
            <person name="Berbel C."/>
            <person name="Martinez-Blanch J.F."/>
            <person name="Alioto T."/>
            <person name="Claros M.G."/>
            <person name="Gagnaire P.A."/>
            <person name="Manchado M."/>
        </authorList>
    </citation>
    <scope>NUCLEOTIDE SEQUENCE</scope>
    <source>
        <strain evidence="7">Sse05_10M</strain>
        <tissue evidence="7">Blood</tissue>
    </source>
</reference>
<name>A0AAV6PZS6_SOLSE</name>
<accession>A0AAV6PZS6</accession>
<sequence length="271" mass="29304">MVVHLLVLLLSLRIQALGAQLKLSPDTLTVLRGGEAQFTCSTSHTQWAVMVWLLNGTVALTISKVHGVLRSTNGNVTAKPGSDSKGDSWVFVLKNTERTDEGPVTCDLQGIERTSANLVVQEKGTVKVSGDNKLAFKGQSVLFECQAEGWHPEPRLQWQVNNKTVSQREYNISSEESGKSLFTVSSNLSVMAAKSSHVDCLASVSALPKPLQSGVRLTVVAEVVQEEHDCTVPLAVTGAVSAVLLLLLCISIILCYRQKRRANPSPQGTTW</sequence>
<evidence type="ECO:0000256" key="1">
    <source>
        <dbReference type="ARBA" id="ARBA00004370"/>
    </source>
</evidence>
<evidence type="ECO:0000256" key="4">
    <source>
        <dbReference type="SAM" id="Phobius"/>
    </source>
</evidence>
<evidence type="ECO:0000256" key="5">
    <source>
        <dbReference type="SAM" id="SignalP"/>
    </source>
</evidence>
<dbReference type="PANTHER" id="PTHR44991:SF1">
    <property type="entry name" value="IMMUNOGLOBULIN SUPERFAMILY MEMBER 5"/>
    <property type="match status" value="1"/>
</dbReference>
<keyword evidence="5" id="KW-0732">Signal</keyword>
<gene>
    <name evidence="7" type="ORF">JOB18_044016</name>
</gene>
<evidence type="ECO:0000313" key="8">
    <source>
        <dbReference type="Proteomes" id="UP000693946"/>
    </source>
</evidence>
<dbReference type="Proteomes" id="UP000693946">
    <property type="component" value="Linkage Group LG8"/>
</dbReference>
<comment type="caution">
    <text evidence="7">The sequence shown here is derived from an EMBL/GenBank/DDBJ whole genome shotgun (WGS) entry which is preliminary data.</text>
</comment>
<dbReference type="EMBL" id="JAGKHQ010000020">
    <property type="protein sequence ID" value="KAG7480131.1"/>
    <property type="molecule type" value="Genomic_DNA"/>
</dbReference>
<dbReference type="PANTHER" id="PTHR44991">
    <property type="entry name" value="IMMUNOGLOBULIN SUPERFAMILY MEMBER 5"/>
    <property type="match status" value="1"/>
</dbReference>
<dbReference type="InterPro" id="IPR003599">
    <property type="entry name" value="Ig_sub"/>
</dbReference>
<dbReference type="SMART" id="SM00409">
    <property type="entry name" value="IG"/>
    <property type="match status" value="2"/>
</dbReference>
<comment type="subcellular location">
    <subcellularLocation>
        <location evidence="1">Membrane</location>
    </subcellularLocation>
</comment>
<dbReference type="InterPro" id="IPR053896">
    <property type="entry name" value="BTN3A2-like_Ig-C"/>
</dbReference>